<proteinExistence type="predicted"/>
<accession>A0ABT9JGY9</accession>
<comment type="caution">
    <text evidence="4">The sequence shown here is derived from an EMBL/GenBank/DDBJ whole genome shotgun (WGS) entry which is preliminary data.</text>
</comment>
<evidence type="ECO:0000313" key="5">
    <source>
        <dbReference type="Proteomes" id="UP001224997"/>
    </source>
</evidence>
<dbReference type="Proteomes" id="UP001224997">
    <property type="component" value="Unassembled WGS sequence"/>
</dbReference>
<keyword evidence="1" id="KW-0805">Transcription regulation</keyword>
<name>A0ABT9JGY9_9RHOB</name>
<dbReference type="InterPro" id="IPR018060">
    <property type="entry name" value="HTH_AraC"/>
</dbReference>
<evidence type="ECO:0000256" key="1">
    <source>
        <dbReference type="ARBA" id="ARBA00023015"/>
    </source>
</evidence>
<evidence type="ECO:0000256" key="2">
    <source>
        <dbReference type="ARBA" id="ARBA00023163"/>
    </source>
</evidence>
<gene>
    <name evidence="4" type="ORF">Q5Y72_18410</name>
</gene>
<keyword evidence="5" id="KW-1185">Reference proteome</keyword>
<organism evidence="4 5">
    <name type="scientific">Paracoccus spongiarum</name>
    <dbReference type="NCBI Taxonomy" id="3064387"/>
    <lineage>
        <taxon>Bacteria</taxon>
        <taxon>Pseudomonadati</taxon>
        <taxon>Pseudomonadota</taxon>
        <taxon>Alphaproteobacteria</taxon>
        <taxon>Rhodobacterales</taxon>
        <taxon>Paracoccaceae</taxon>
        <taxon>Paracoccus</taxon>
    </lineage>
</organism>
<sequence>MQLTPAEAGLAVRLAVARHLLASTDQSVTRIEAASGFCDASHFCTVFRICEG</sequence>
<dbReference type="Gene3D" id="1.10.10.60">
    <property type="entry name" value="Homeodomain-like"/>
    <property type="match status" value="1"/>
</dbReference>
<dbReference type="EMBL" id="JAVAMQ010000031">
    <property type="protein sequence ID" value="MDP5309049.1"/>
    <property type="molecule type" value="Genomic_DNA"/>
</dbReference>
<dbReference type="PROSITE" id="PS01124">
    <property type="entry name" value="HTH_ARAC_FAMILY_2"/>
    <property type="match status" value="1"/>
</dbReference>
<dbReference type="SUPFAM" id="SSF46689">
    <property type="entry name" value="Homeodomain-like"/>
    <property type="match status" value="1"/>
</dbReference>
<reference evidence="4 5" key="1">
    <citation type="submission" date="2023-08" db="EMBL/GenBank/DDBJ databases">
        <authorList>
            <person name="Park J.-S."/>
        </authorList>
    </citation>
    <scope>NUCLEOTIDE SEQUENCE [LARGE SCALE GENOMIC DNA]</scope>
    <source>
        <strain evidence="4 5">2205BS29-5</strain>
    </source>
</reference>
<keyword evidence="2" id="KW-0804">Transcription</keyword>
<dbReference type="InterPro" id="IPR009057">
    <property type="entry name" value="Homeodomain-like_sf"/>
</dbReference>
<evidence type="ECO:0000313" key="4">
    <source>
        <dbReference type="EMBL" id="MDP5309049.1"/>
    </source>
</evidence>
<dbReference type="RefSeq" id="WP_305964873.1">
    <property type="nucleotide sequence ID" value="NZ_JAVAMQ010000031.1"/>
</dbReference>
<protein>
    <submittedName>
        <fullName evidence="4">Helix-turn-helix domain-containing protein</fullName>
    </submittedName>
</protein>
<feature type="domain" description="HTH araC/xylS-type" evidence="3">
    <location>
        <begin position="1"/>
        <end position="52"/>
    </location>
</feature>
<evidence type="ECO:0000259" key="3">
    <source>
        <dbReference type="PROSITE" id="PS01124"/>
    </source>
</evidence>
<dbReference type="Pfam" id="PF12833">
    <property type="entry name" value="HTH_18"/>
    <property type="match status" value="1"/>
</dbReference>